<comment type="caution">
    <text evidence="1">The sequence shown here is derived from an EMBL/GenBank/DDBJ whole genome shotgun (WGS) entry which is preliminary data.</text>
</comment>
<evidence type="ECO:0000313" key="1">
    <source>
        <dbReference type="EMBL" id="OCX14317.1"/>
    </source>
</evidence>
<evidence type="ECO:0000313" key="2">
    <source>
        <dbReference type="Proteomes" id="UP000094412"/>
    </source>
</evidence>
<dbReference type="EMBL" id="MDEO01000035">
    <property type="protein sequence ID" value="OCX14317.1"/>
    <property type="molecule type" value="Genomic_DNA"/>
</dbReference>
<dbReference type="AlphaFoldDB" id="A0A1C2DHW0"/>
<name>A0A1C2DHW0_9HYPH</name>
<keyword evidence="2" id="KW-1185">Reference proteome</keyword>
<protein>
    <submittedName>
        <fullName evidence="1">Uncharacterized protein</fullName>
    </submittedName>
</protein>
<accession>A0A1C2DHW0</accession>
<dbReference type="Proteomes" id="UP000094412">
    <property type="component" value="Unassembled WGS sequence"/>
</dbReference>
<sequence>MFGYGTKDTTFYITAWNPENRSWNCSAAFTLYDDSQGVARVEFSYNENFVVTSHTNNTIVHFVQARWATRNLRYSITSQPSCF</sequence>
<gene>
    <name evidence="1" type="ORF">QV13_17630</name>
</gene>
<reference evidence="1 2" key="1">
    <citation type="submission" date="2016-08" db="EMBL/GenBank/DDBJ databases">
        <title>Whole genome sequence of Mesorhizobium sp. strain UASWS1009 isolated from industrial sewage.</title>
        <authorList>
            <person name="Crovadore J."/>
            <person name="Calmin G."/>
            <person name="Chablais R."/>
            <person name="Cochard B."/>
            <person name="Lefort F."/>
        </authorList>
    </citation>
    <scope>NUCLEOTIDE SEQUENCE [LARGE SCALE GENOMIC DNA]</scope>
    <source>
        <strain evidence="1 2">UASWS1009</strain>
    </source>
</reference>
<proteinExistence type="predicted"/>
<organism evidence="1 2">
    <name type="scientific">Mesorhizobium hungaricum</name>
    <dbReference type="NCBI Taxonomy" id="1566387"/>
    <lineage>
        <taxon>Bacteria</taxon>
        <taxon>Pseudomonadati</taxon>
        <taxon>Pseudomonadota</taxon>
        <taxon>Alphaproteobacteria</taxon>
        <taxon>Hyphomicrobiales</taxon>
        <taxon>Phyllobacteriaceae</taxon>
        <taxon>Mesorhizobium</taxon>
    </lineage>
</organism>